<evidence type="ECO:0000259" key="3">
    <source>
        <dbReference type="Pfam" id="PF17766"/>
    </source>
</evidence>
<feature type="chain" id="PRO_5023832735" evidence="1">
    <location>
        <begin position="26"/>
        <end position="196"/>
    </location>
</feature>
<evidence type="ECO:0000259" key="2">
    <source>
        <dbReference type="Pfam" id="PF02225"/>
    </source>
</evidence>
<dbReference type="CDD" id="cd02120">
    <property type="entry name" value="PA_subtilisin_like"/>
    <property type="match status" value="1"/>
</dbReference>
<dbReference type="AlphaFoldDB" id="A0A5J9TU67"/>
<feature type="domain" description="PA" evidence="2">
    <location>
        <begin position="51"/>
        <end position="104"/>
    </location>
</feature>
<name>A0A5J9TU67_9POAL</name>
<keyword evidence="1" id="KW-0732">Signal</keyword>
<feature type="non-terminal residue" evidence="4">
    <location>
        <position position="1"/>
    </location>
</feature>
<dbReference type="InterPro" id="IPR041469">
    <property type="entry name" value="Subtilisin-like_FN3"/>
</dbReference>
<evidence type="ECO:0000313" key="4">
    <source>
        <dbReference type="EMBL" id="TVU14923.1"/>
    </source>
</evidence>
<organism evidence="4 5">
    <name type="scientific">Eragrostis curvula</name>
    <name type="common">weeping love grass</name>
    <dbReference type="NCBI Taxonomy" id="38414"/>
    <lineage>
        <taxon>Eukaryota</taxon>
        <taxon>Viridiplantae</taxon>
        <taxon>Streptophyta</taxon>
        <taxon>Embryophyta</taxon>
        <taxon>Tracheophyta</taxon>
        <taxon>Spermatophyta</taxon>
        <taxon>Magnoliopsida</taxon>
        <taxon>Liliopsida</taxon>
        <taxon>Poales</taxon>
        <taxon>Poaceae</taxon>
        <taxon>PACMAD clade</taxon>
        <taxon>Chloridoideae</taxon>
        <taxon>Eragrostideae</taxon>
        <taxon>Eragrostidinae</taxon>
        <taxon>Eragrostis</taxon>
    </lineage>
</organism>
<dbReference type="EMBL" id="RWGY01000031">
    <property type="protein sequence ID" value="TVU14923.1"/>
    <property type="molecule type" value="Genomic_DNA"/>
</dbReference>
<feature type="domain" description="Subtilisin-like protease fibronectin type-III" evidence="3">
    <location>
        <begin position="108"/>
        <end position="193"/>
    </location>
</feature>
<protein>
    <submittedName>
        <fullName evidence="4">Uncharacterized protein</fullName>
    </submittedName>
</protein>
<sequence length="196" mass="21105">MEIFKLPLLCLLPFLLLANVDNVAGDELRTFIVHVQPHEEVTKELGLFFHPLVYAGASGKPSSQFCVPGSLDVFDVTGKIVVCEFGGGIPRVVKGAVVQKAGASNSTQRPVAVSVVRTVKNVGEVPSSYYAAVDMANSTVRVIVHPDRLDFTEANQERSFRVVMIPHQSGPGVVQGALRWVSDSHTVRSPISVTLA</sequence>
<dbReference type="Gene3D" id="3.50.30.30">
    <property type="match status" value="1"/>
</dbReference>
<comment type="caution">
    <text evidence="4">The sequence shown here is derived from an EMBL/GenBank/DDBJ whole genome shotgun (WGS) entry which is preliminary data.</text>
</comment>
<reference evidence="4 5" key="1">
    <citation type="journal article" date="2019" name="Sci. Rep.">
        <title>A high-quality genome of Eragrostis curvula grass provides insights into Poaceae evolution and supports new strategies to enhance forage quality.</title>
        <authorList>
            <person name="Carballo J."/>
            <person name="Santos B.A.C.M."/>
            <person name="Zappacosta D."/>
            <person name="Garbus I."/>
            <person name="Selva J.P."/>
            <person name="Gallo C.A."/>
            <person name="Diaz A."/>
            <person name="Albertini E."/>
            <person name="Caccamo M."/>
            <person name="Echenique V."/>
        </authorList>
    </citation>
    <scope>NUCLEOTIDE SEQUENCE [LARGE SCALE GENOMIC DNA]</scope>
    <source>
        <strain evidence="5">cv. Victoria</strain>
        <tissue evidence="4">Leaf</tissue>
    </source>
</reference>
<dbReference type="Pfam" id="PF17766">
    <property type="entry name" value="fn3_6"/>
    <property type="match status" value="1"/>
</dbReference>
<dbReference type="Pfam" id="PF02225">
    <property type="entry name" value="PA"/>
    <property type="match status" value="1"/>
</dbReference>
<dbReference type="Gramene" id="TVU14923">
    <property type="protein sequence ID" value="TVU14923"/>
    <property type="gene ID" value="EJB05_38420"/>
</dbReference>
<evidence type="ECO:0000313" key="5">
    <source>
        <dbReference type="Proteomes" id="UP000324897"/>
    </source>
</evidence>
<feature type="signal peptide" evidence="1">
    <location>
        <begin position="1"/>
        <end position="25"/>
    </location>
</feature>
<evidence type="ECO:0000256" key="1">
    <source>
        <dbReference type="SAM" id="SignalP"/>
    </source>
</evidence>
<gene>
    <name evidence="4" type="ORF">EJB05_38420</name>
</gene>
<dbReference type="Proteomes" id="UP000324897">
    <property type="component" value="Unassembled WGS sequence"/>
</dbReference>
<dbReference type="InterPro" id="IPR003137">
    <property type="entry name" value="PA_domain"/>
</dbReference>
<keyword evidence="5" id="KW-1185">Reference proteome</keyword>
<accession>A0A5J9TU67</accession>
<proteinExistence type="predicted"/>
<dbReference type="OrthoDB" id="206201at2759"/>
<dbReference type="Gene3D" id="2.60.40.2310">
    <property type="match status" value="1"/>
</dbReference>